<feature type="binding site" evidence="9">
    <location>
        <position position="141"/>
    </location>
    <ligand>
        <name>cob(II)alamin</name>
        <dbReference type="ChEBI" id="CHEBI:16304"/>
    </ligand>
</feature>
<dbReference type="Gene3D" id="3.30.70.20">
    <property type="match status" value="1"/>
</dbReference>
<sequence>MAISQPASKSDALRQLILREAQAEGFDAVAITCADAIPHAPERLRQFLEAGRHADMEWMQETQDRRAAPKILWPEVKSIIMLGMNYGPDEDPLDLLAKRDAGAISVYARHRDYHDVIKGKLKQVAGKFAAKAGADVKVFVDTAPVMEKPLAEAAGLGWQGKHTNLVSRRFGSWLFLGSIFTNAELPEDQPERDHCGSCRACLDICPTSAFPAPYQIDARRCISYLTIENKGPIPLEFRQAIGNRIYGCDDCLSVCPWNKFASQAREAKLKSRQDLRAPKIAELLMLDDAAFRALFSGSAVKRIGRDRFIRNVLIAAGNSGDLGVIPQVERLLEDVSPLVRGASVWALSQLMDRQGFAELVAAREKLEDDAMVLDEWRQARAA</sequence>
<reference evidence="11" key="2">
    <citation type="submission" date="2020-09" db="EMBL/GenBank/DDBJ databases">
        <authorList>
            <person name="Sun Q."/>
            <person name="Kim S."/>
        </authorList>
    </citation>
    <scope>NUCLEOTIDE SEQUENCE</scope>
    <source>
        <strain evidence="11">KCTC 42097</strain>
    </source>
</reference>
<keyword evidence="6 9" id="KW-0560">Oxidoreductase</keyword>
<dbReference type="UniPathway" id="UPA00392"/>
<feature type="binding site" evidence="9">
    <location>
        <position position="66"/>
    </location>
    <ligand>
        <name>cob(II)alamin</name>
        <dbReference type="ChEBI" id="CHEBI:16304"/>
    </ligand>
</feature>
<dbReference type="HAMAP" id="MF_00916">
    <property type="entry name" value="QueG"/>
    <property type="match status" value="1"/>
</dbReference>
<comment type="subcellular location">
    <subcellularLocation>
        <location evidence="9">Cytoplasm</location>
    </subcellularLocation>
</comment>
<organism evidence="11 12">
    <name type="scientific">Limoniibacter endophyticus</name>
    <dbReference type="NCBI Taxonomy" id="1565040"/>
    <lineage>
        <taxon>Bacteria</taxon>
        <taxon>Pseudomonadati</taxon>
        <taxon>Pseudomonadota</taxon>
        <taxon>Alphaproteobacteria</taxon>
        <taxon>Hyphomicrobiales</taxon>
        <taxon>Bartonellaceae</taxon>
        <taxon>Limoniibacter</taxon>
    </lineage>
</organism>
<feature type="binding site" evidence="9">
    <location>
        <begin position="248"/>
        <end position="249"/>
    </location>
    <ligand>
        <name>cob(II)alamin</name>
        <dbReference type="ChEBI" id="CHEBI:16304"/>
    </ligand>
</feature>
<dbReference type="InterPro" id="IPR016024">
    <property type="entry name" value="ARM-type_fold"/>
</dbReference>
<evidence type="ECO:0000256" key="5">
    <source>
        <dbReference type="ARBA" id="ARBA00022785"/>
    </source>
</evidence>
<accession>A0A8J3DH85</accession>
<dbReference type="RefSeq" id="WP_189488450.1">
    <property type="nucleotide sequence ID" value="NZ_BMZO01000003.1"/>
</dbReference>
<dbReference type="PANTHER" id="PTHR30002:SF4">
    <property type="entry name" value="EPOXYQUEUOSINE REDUCTASE"/>
    <property type="match status" value="1"/>
</dbReference>
<evidence type="ECO:0000313" key="11">
    <source>
        <dbReference type="EMBL" id="GHC66432.1"/>
    </source>
</evidence>
<dbReference type="AlphaFoldDB" id="A0A8J3DH85"/>
<dbReference type="NCBIfam" id="TIGR00276">
    <property type="entry name" value="tRNA epoxyqueuosine(34) reductase QueG"/>
    <property type="match status" value="1"/>
</dbReference>
<dbReference type="InterPro" id="IPR013542">
    <property type="entry name" value="QueG_DUF1730"/>
</dbReference>
<feature type="binding site" evidence="9">
    <location>
        <position position="201"/>
    </location>
    <ligand>
        <name>[4Fe-4S] cluster</name>
        <dbReference type="ChEBI" id="CHEBI:49883"/>
        <label>1</label>
    </ligand>
</feature>
<dbReference type="GO" id="GO:0052693">
    <property type="term" value="F:epoxyqueuosine reductase activity"/>
    <property type="evidence" value="ECO:0007669"/>
    <property type="project" value="UniProtKB-UniRule"/>
</dbReference>
<keyword evidence="8 9" id="KW-0411">Iron-sulfur</keyword>
<protein>
    <recommendedName>
        <fullName evidence="9">Epoxyqueuosine reductase</fullName>
        <ecNumber evidence="9">1.17.99.6</ecNumber>
    </recommendedName>
    <alternativeName>
        <fullName evidence="9">Queuosine biosynthesis protein QueG</fullName>
    </alternativeName>
</protein>
<feature type="binding site" evidence="9">
    <location>
        <position position="165"/>
    </location>
    <ligand>
        <name>cob(II)alamin</name>
        <dbReference type="ChEBI" id="CHEBI:16304"/>
    </ligand>
</feature>
<dbReference type="FunFam" id="3.30.70.20:FF:000017">
    <property type="entry name" value="Epoxyqueuosine reductase"/>
    <property type="match status" value="1"/>
</dbReference>
<dbReference type="GO" id="GO:0046872">
    <property type="term" value="F:metal ion binding"/>
    <property type="evidence" value="ECO:0007669"/>
    <property type="project" value="UniProtKB-KW"/>
</dbReference>
<feature type="binding site" evidence="9">
    <location>
        <position position="248"/>
    </location>
    <ligand>
        <name>[4Fe-4S] cluster</name>
        <dbReference type="ChEBI" id="CHEBI:49883"/>
        <label>2</label>
    </ligand>
</feature>
<comment type="caution">
    <text evidence="9">Lacks conserved residue(s) required for the propagation of feature annotation.</text>
</comment>
<keyword evidence="9" id="KW-0170">Cobalt</keyword>
<comment type="pathway">
    <text evidence="9">tRNA modification; tRNA-queuosine biosynthesis.</text>
</comment>
<keyword evidence="1 9" id="KW-0004">4Fe-4S</keyword>
<evidence type="ECO:0000259" key="10">
    <source>
        <dbReference type="PROSITE" id="PS51379"/>
    </source>
</evidence>
<comment type="catalytic activity">
    <reaction evidence="9">
        <text>epoxyqueuosine(34) in tRNA + AH2 = queuosine(34) in tRNA + A + H2O</text>
        <dbReference type="Rhea" id="RHEA:32159"/>
        <dbReference type="Rhea" id="RHEA-COMP:18571"/>
        <dbReference type="Rhea" id="RHEA-COMP:18582"/>
        <dbReference type="ChEBI" id="CHEBI:13193"/>
        <dbReference type="ChEBI" id="CHEBI:15377"/>
        <dbReference type="ChEBI" id="CHEBI:17499"/>
        <dbReference type="ChEBI" id="CHEBI:194431"/>
        <dbReference type="ChEBI" id="CHEBI:194443"/>
        <dbReference type="EC" id="1.17.99.6"/>
    </reaction>
</comment>
<dbReference type="Proteomes" id="UP000641137">
    <property type="component" value="Unassembled WGS sequence"/>
</dbReference>
<comment type="caution">
    <text evidence="11">The sequence shown here is derived from an EMBL/GenBank/DDBJ whole genome shotgun (WGS) entry which is preliminary data.</text>
</comment>
<dbReference type="EMBL" id="BMZO01000003">
    <property type="protein sequence ID" value="GHC66432.1"/>
    <property type="molecule type" value="Genomic_DNA"/>
</dbReference>
<comment type="similarity">
    <text evidence="9">Belongs to the QueG family.</text>
</comment>
<dbReference type="Pfam" id="PF08331">
    <property type="entry name" value="QueG_DUF1730"/>
    <property type="match status" value="1"/>
</dbReference>
<evidence type="ECO:0000256" key="3">
    <source>
        <dbReference type="ARBA" id="ARBA00022694"/>
    </source>
</evidence>
<comment type="cofactor">
    <cofactor evidence="9">
        <name>[4Fe-4S] cluster</name>
        <dbReference type="ChEBI" id="CHEBI:49883"/>
    </cofactor>
    <text evidence="9">Binds 2 [4Fe-4S] clusters per monomer.</text>
</comment>
<comment type="subunit">
    <text evidence="9">Monomer.</text>
</comment>
<evidence type="ECO:0000256" key="2">
    <source>
        <dbReference type="ARBA" id="ARBA00022490"/>
    </source>
</evidence>
<evidence type="ECO:0000256" key="7">
    <source>
        <dbReference type="ARBA" id="ARBA00023004"/>
    </source>
</evidence>
<feature type="active site" description="Proton donor" evidence="9">
    <location>
        <position position="141"/>
    </location>
</feature>
<dbReference type="SUPFAM" id="SSF48371">
    <property type="entry name" value="ARM repeat"/>
    <property type="match status" value="1"/>
</dbReference>
<comment type="cofactor">
    <cofactor evidence="9">
        <name>cob(II)alamin</name>
        <dbReference type="ChEBI" id="CHEBI:16304"/>
    </cofactor>
</comment>
<proteinExistence type="inferred from homology"/>
<evidence type="ECO:0000256" key="9">
    <source>
        <dbReference type="HAMAP-Rule" id="MF_00916"/>
    </source>
</evidence>
<feature type="binding site" evidence="9">
    <location>
        <position position="198"/>
    </location>
    <ligand>
        <name>[4Fe-4S] cluster</name>
        <dbReference type="ChEBI" id="CHEBI:49883"/>
        <label>1</label>
    </ligand>
</feature>
<evidence type="ECO:0000256" key="6">
    <source>
        <dbReference type="ARBA" id="ARBA00023002"/>
    </source>
</evidence>
<reference evidence="11" key="1">
    <citation type="journal article" date="2014" name="Int. J. Syst. Evol. Microbiol.">
        <title>Complete genome sequence of Corynebacterium casei LMG S-19264T (=DSM 44701T), isolated from a smear-ripened cheese.</title>
        <authorList>
            <consortium name="US DOE Joint Genome Institute (JGI-PGF)"/>
            <person name="Walter F."/>
            <person name="Albersmeier A."/>
            <person name="Kalinowski J."/>
            <person name="Ruckert C."/>
        </authorList>
    </citation>
    <scope>NUCLEOTIDE SEQUENCE</scope>
    <source>
        <strain evidence="11">KCTC 42097</strain>
    </source>
</reference>
<feature type="binding site" evidence="9">
    <location>
        <position position="195"/>
    </location>
    <ligand>
        <name>[4Fe-4S] cluster</name>
        <dbReference type="ChEBI" id="CHEBI:49883"/>
        <label>1</label>
    </ligand>
</feature>
<feature type="binding site" evidence="9">
    <location>
        <position position="221"/>
    </location>
    <ligand>
        <name>[4Fe-4S] cluster</name>
        <dbReference type="ChEBI" id="CHEBI:49883"/>
        <label>2</label>
    </ligand>
</feature>
<evidence type="ECO:0000313" key="12">
    <source>
        <dbReference type="Proteomes" id="UP000641137"/>
    </source>
</evidence>
<dbReference type="GO" id="GO:0051539">
    <property type="term" value="F:4 iron, 4 sulfur cluster binding"/>
    <property type="evidence" value="ECO:0007669"/>
    <property type="project" value="UniProtKB-KW"/>
</dbReference>
<feature type="binding site" evidence="9">
    <location>
        <position position="230"/>
    </location>
    <ligand>
        <name>tRNA</name>
        <dbReference type="ChEBI" id="CHEBI:17843"/>
    </ligand>
</feature>
<evidence type="ECO:0000256" key="4">
    <source>
        <dbReference type="ARBA" id="ARBA00022723"/>
    </source>
</evidence>
<dbReference type="InterPro" id="IPR017900">
    <property type="entry name" value="4Fe4S_Fe_S_CS"/>
</dbReference>
<keyword evidence="5 9" id="KW-0671">Queuosine biosynthesis</keyword>
<feature type="binding site" evidence="9">
    <location>
        <position position="255"/>
    </location>
    <ligand>
        <name>[4Fe-4S] cluster</name>
        <dbReference type="ChEBI" id="CHEBI:49883"/>
        <label>1</label>
    </ligand>
</feature>
<feature type="binding site" evidence="9">
    <location>
        <position position="223"/>
    </location>
    <ligand>
        <name>cob(II)alamin</name>
        <dbReference type="ChEBI" id="CHEBI:16304"/>
    </ligand>
</feature>
<comment type="function">
    <text evidence="9">Catalyzes the conversion of epoxyqueuosine (oQ) to queuosine (Q), which is a hypermodified base found in the wobble positions of tRNA(Asp), tRNA(Asn), tRNA(His) and tRNA(Tyr).</text>
</comment>
<keyword evidence="9" id="KW-0846">Cobalamin</keyword>
<keyword evidence="3 9" id="KW-0819">tRNA processing</keyword>
<dbReference type="GO" id="GO:0005737">
    <property type="term" value="C:cytoplasm"/>
    <property type="evidence" value="ECO:0007669"/>
    <property type="project" value="UniProtKB-SubCell"/>
</dbReference>
<dbReference type="Pfam" id="PF13484">
    <property type="entry name" value="Fer4_16"/>
    <property type="match status" value="1"/>
</dbReference>
<dbReference type="PANTHER" id="PTHR30002">
    <property type="entry name" value="EPOXYQUEUOSINE REDUCTASE"/>
    <property type="match status" value="1"/>
</dbReference>
<evidence type="ECO:0000256" key="8">
    <source>
        <dbReference type="ARBA" id="ARBA00023014"/>
    </source>
</evidence>
<name>A0A8J3DH85_9HYPH</name>
<keyword evidence="2 9" id="KW-0963">Cytoplasm</keyword>
<dbReference type="GO" id="GO:0008616">
    <property type="term" value="P:tRNA queuosine(34) biosynthetic process"/>
    <property type="evidence" value="ECO:0007669"/>
    <property type="project" value="UniProtKB-UniRule"/>
</dbReference>
<dbReference type="InterPro" id="IPR017896">
    <property type="entry name" value="4Fe4S_Fe-S-bd"/>
</dbReference>
<dbReference type="PROSITE" id="PS00198">
    <property type="entry name" value="4FE4S_FER_1"/>
    <property type="match status" value="1"/>
</dbReference>
<dbReference type="InterPro" id="IPR004453">
    <property type="entry name" value="QueG"/>
</dbReference>
<dbReference type="EC" id="1.17.99.6" evidence="9"/>
<keyword evidence="7 9" id="KW-0408">Iron</keyword>
<keyword evidence="4 9" id="KW-0479">Metal-binding</keyword>
<evidence type="ECO:0000256" key="1">
    <source>
        <dbReference type="ARBA" id="ARBA00022485"/>
    </source>
</evidence>
<gene>
    <name evidence="9 11" type="primary">queG</name>
    <name evidence="11" type="ORF">GCM10010136_09510</name>
</gene>
<feature type="binding site" evidence="9">
    <location>
        <position position="176"/>
    </location>
    <ligand>
        <name>cob(II)alamin</name>
        <dbReference type="ChEBI" id="CHEBI:16304"/>
    </ligand>
</feature>
<dbReference type="SUPFAM" id="SSF46548">
    <property type="entry name" value="alpha-helical ferredoxin"/>
    <property type="match status" value="1"/>
</dbReference>
<dbReference type="PROSITE" id="PS51379">
    <property type="entry name" value="4FE4S_FER_2"/>
    <property type="match status" value="1"/>
</dbReference>
<keyword evidence="12" id="KW-1185">Reference proteome</keyword>
<feature type="binding site" evidence="9">
    <location>
        <position position="251"/>
    </location>
    <ligand>
        <name>[4Fe-4S] cluster</name>
        <dbReference type="ChEBI" id="CHEBI:49883"/>
        <label>2</label>
    </ligand>
</feature>
<feature type="binding site" evidence="9">
    <location>
        <position position="205"/>
    </location>
    <ligand>
        <name>[4Fe-4S] cluster</name>
        <dbReference type="ChEBI" id="CHEBI:49883"/>
        <label>2</label>
    </ligand>
</feature>
<feature type="domain" description="4Fe-4S ferredoxin-type" evidence="10">
    <location>
        <begin position="186"/>
        <end position="215"/>
    </location>
</feature>
<dbReference type="GO" id="GO:0031419">
    <property type="term" value="F:cobalamin binding"/>
    <property type="evidence" value="ECO:0007669"/>
    <property type="project" value="UniProtKB-KW"/>
</dbReference>